<gene>
    <name evidence="9" type="ORF">SAMN03080598_00417</name>
</gene>
<dbReference type="CDD" id="cd16144">
    <property type="entry name" value="ARS_like"/>
    <property type="match status" value="1"/>
</dbReference>
<evidence type="ECO:0000256" key="3">
    <source>
        <dbReference type="ARBA" id="ARBA00022723"/>
    </source>
</evidence>
<dbReference type="Proteomes" id="UP000236736">
    <property type="component" value="Unassembled WGS sequence"/>
</dbReference>
<sequence>MFKNLFYSIGMFFLVFSAYSQEKEKPNVVFILADDYGWMDMSNAGSQFYETPNLDRLAESGIKFTQAYSASPVCSPARVSILTGKYPSKTYNTDWFGAPQPDNIEKHWTRDKPLKPAHYEPNLALEEKTLAEEFLEAGYRTFFAGKWHLGENEKFWPENQGFEINKGGNSKGSPSTGNKYFSPYNNPRLENGPDGEYLPYRLGDETVNFIRNHRDEPFFAYLSFYAVHIPLMTTPELEKKYLEKRAKMGLEDRFEPEWNNKNRTTQAHAVYAGMVEAMDQAIGKVLDEIEAQGLSEKTLIVFFSDHGGLSTAEGSPTSNLPLRAGKGWLYEGGIRVPMIVNWAGKLNPGKKIDTPVISNDLKPTILDLVGIGGEAEDEDGKSLKNLITGSGELEDRPLYWHYPHYGNQGGNPGSVIRKGDWKLIYFYESDSLELYNLKVDIGEKHNLADQETELAGALKTELFDWLVTTKAAFPRPNN</sequence>
<dbReference type="InterPro" id="IPR017850">
    <property type="entry name" value="Alkaline_phosphatase_core_sf"/>
</dbReference>
<comment type="cofactor">
    <cofactor evidence="1">
        <name>Ca(2+)</name>
        <dbReference type="ChEBI" id="CHEBI:29108"/>
    </cofactor>
</comment>
<dbReference type="AlphaFoldDB" id="A0A1H5SEG6"/>
<dbReference type="STRING" id="1120964.GCA_001313265_04824"/>
<feature type="domain" description="Sulfatase N-terminal" evidence="8">
    <location>
        <begin position="26"/>
        <end position="371"/>
    </location>
</feature>
<accession>A0A1H5SEG6</accession>
<dbReference type="PANTHER" id="PTHR42693:SF42">
    <property type="entry name" value="ARYLSULFATASE G"/>
    <property type="match status" value="1"/>
</dbReference>
<dbReference type="Pfam" id="PF00884">
    <property type="entry name" value="Sulfatase"/>
    <property type="match status" value="1"/>
</dbReference>
<protein>
    <submittedName>
        <fullName evidence="9">Arylsulfatase A</fullName>
    </submittedName>
</protein>
<dbReference type="PANTHER" id="PTHR42693">
    <property type="entry name" value="ARYLSULFATASE FAMILY MEMBER"/>
    <property type="match status" value="1"/>
</dbReference>
<evidence type="ECO:0000313" key="9">
    <source>
        <dbReference type="EMBL" id="SEF48982.1"/>
    </source>
</evidence>
<dbReference type="InterPro" id="IPR000917">
    <property type="entry name" value="Sulfatase_N"/>
</dbReference>
<reference evidence="10" key="1">
    <citation type="submission" date="2016-10" db="EMBL/GenBank/DDBJ databases">
        <authorList>
            <person name="Varghese N."/>
            <person name="Submissions S."/>
        </authorList>
    </citation>
    <scope>NUCLEOTIDE SEQUENCE [LARGE SCALE GENOMIC DNA]</scope>
    <source>
        <strain evidence="10">DSM 17298</strain>
    </source>
</reference>
<dbReference type="OrthoDB" id="9764377at2"/>
<organism evidence="9 10">
    <name type="scientific">Algoriphagus boritolerans DSM 17298 = JCM 18970</name>
    <dbReference type="NCBI Taxonomy" id="1120964"/>
    <lineage>
        <taxon>Bacteria</taxon>
        <taxon>Pseudomonadati</taxon>
        <taxon>Bacteroidota</taxon>
        <taxon>Cytophagia</taxon>
        <taxon>Cytophagales</taxon>
        <taxon>Cyclobacteriaceae</taxon>
        <taxon>Algoriphagus</taxon>
    </lineage>
</organism>
<keyword evidence="6" id="KW-0106">Calcium</keyword>
<dbReference type="PROSITE" id="PS00149">
    <property type="entry name" value="SULFATASE_2"/>
    <property type="match status" value="1"/>
</dbReference>
<name>A0A1H5SEG6_9BACT</name>
<dbReference type="PROSITE" id="PS00523">
    <property type="entry name" value="SULFATASE_1"/>
    <property type="match status" value="1"/>
</dbReference>
<dbReference type="InterPro" id="IPR024607">
    <property type="entry name" value="Sulfatase_CS"/>
</dbReference>
<evidence type="ECO:0000256" key="4">
    <source>
        <dbReference type="ARBA" id="ARBA00022729"/>
    </source>
</evidence>
<dbReference type="GO" id="GO:0046872">
    <property type="term" value="F:metal ion binding"/>
    <property type="evidence" value="ECO:0007669"/>
    <property type="project" value="UniProtKB-KW"/>
</dbReference>
<keyword evidence="4" id="KW-0732">Signal</keyword>
<keyword evidence="5" id="KW-0378">Hydrolase</keyword>
<dbReference type="Gene3D" id="3.40.720.10">
    <property type="entry name" value="Alkaline Phosphatase, subunit A"/>
    <property type="match status" value="1"/>
</dbReference>
<evidence type="ECO:0000256" key="6">
    <source>
        <dbReference type="ARBA" id="ARBA00022837"/>
    </source>
</evidence>
<dbReference type="Gene3D" id="3.30.1120.10">
    <property type="match status" value="1"/>
</dbReference>
<dbReference type="EMBL" id="FNVR01000001">
    <property type="protein sequence ID" value="SEF48982.1"/>
    <property type="molecule type" value="Genomic_DNA"/>
</dbReference>
<evidence type="ECO:0000256" key="7">
    <source>
        <dbReference type="SAM" id="MobiDB-lite"/>
    </source>
</evidence>
<evidence type="ECO:0000256" key="1">
    <source>
        <dbReference type="ARBA" id="ARBA00001913"/>
    </source>
</evidence>
<evidence type="ECO:0000313" key="10">
    <source>
        <dbReference type="Proteomes" id="UP000236736"/>
    </source>
</evidence>
<evidence type="ECO:0000259" key="8">
    <source>
        <dbReference type="Pfam" id="PF00884"/>
    </source>
</evidence>
<proteinExistence type="inferred from homology"/>
<dbReference type="RefSeq" id="WP_103923117.1">
    <property type="nucleotide sequence ID" value="NZ_FNVR01000001.1"/>
</dbReference>
<evidence type="ECO:0000256" key="2">
    <source>
        <dbReference type="ARBA" id="ARBA00008779"/>
    </source>
</evidence>
<comment type="similarity">
    <text evidence="2">Belongs to the sulfatase family.</text>
</comment>
<dbReference type="InterPro" id="IPR050738">
    <property type="entry name" value="Sulfatase"/>
</dbReference>
<feature type="compositionally biased region" description="Polar residues" evidence="7">
    <location>
        <begin position="167"/>
        <end position="185"/>
    </location>
</feature>
<keyword evidence="10" id="KW-1185">Reference proteome</keyword>
<feature type="region of interest" description="Disordered" evidence="7">
    <location>
        <begin position="162"/>
        <end position="186"/>
    </location>
</feature>
<keyword evidence="3" id="KW-0479">Metal-binding</keyword>
<dbReference type="GO" id="GO:0004065">
    <property type="term" value="F:arylsulfatase activity"/>
    <property type="evidence" value="ECO:0007669"/>
    <property type="project" value="TreeGrafter"/>
</dbReference>
<evidence type="ECO:0000256" key="5">
    <source>
        <dbReference type="ARBA" id="ARBA00022801"/>
    </source>
</evidence>
<dbReference type="SUPFAM" id="SSF53649">
    <property type="entry name" value="Alkaline phosphatase-like"/>
    <property type="match status" value="1"/>
</dbReference>